<sequence>MGNGNLYTPILRQFIQSVQKGFGLLDKTSQAEVREFVKMQQHKNGGFTGRGGNPDLYYSLFGVWLSVGLGLTHLLEKHKSFISRADTLQNKAVDKSALILIQIVLSGDDYKRPSLFTVLKMFFQFGMQMNIWYRVFLFLLTFDALYGRKRALYYFAQVWLRFYKPPHDAPCSICSALMVMKAQVGLSIEKEIKNLLSYFEEGKGFKAFQHLETGDLLSTAVALFSLRFVNADLRVITPTCLGLIQQNYESGAFLSGDGDLSRDLEYTFYGLMALGTLS</sequence>
<protein>
    <recommendedName>
        <fullName evidence="3">Alpha-macroglobulin-like TED domain-containing protein</fullName>
    </recommendedName>
</protein>
<keyword evidence="1" id="KW-0812">Transmembrane</keyword>
<dbReference type="SUPFAM" id="SSF48239">
    <property type="entry name" value="Terpenoid cyclases/Protein prenyltransferases"/>
    <property type="match status" value="1"/>
</dbReference>
<evidence type="ECO:0008006" key="3">
    <source>
        <dbReference type="Google" id="ProtNLM"/>
    </source>
</evidence>
<evidence type="ECO:0000256" key="1">
    <source>
        <dbReference type="SAM" id="Phobius"/>
    </source>
</evidence>
<dbReference type="InterPro" id="IPR008930">
    <property type="entry name" value="Terpenoid_cyclase/PrenylTrfase"/>
</dbReference>
<dbReference type="EMBL" id="UOEP01000066">
    <property type="protein sequence ID" value="VAW16802.1"/>
    <property type="molecule type" value="Genomic_DNA"/>
</dbReference>
<keyword evidence="1" id="KW-0472">Membrane</keyword>
<feature type="transmembrane region" description="Helical" evidence="1">
    <location>
        <begin position="131"/>
        <end position="147"/>
    </location>
</feature>
<dbReference type="AlphaFoldDB" id="A0A3B0TQT1"/>
<evidence type="ECO:0000313" key="2">
    <source>
        <dbReference type="EMBL" id="VAW16802.1"/>
    </source>
</evidence>
<proteinExistence type="predicted"/>
<organism evidence="2">
    <name type="scientific">hydrothermal vent metagenome</name>
    <dbReference type="NCBI Taxonomy" id="652676"/>
    <lineage>
        <taxon>unclassified sequences</taxon>
        <taxon>metagenomes</taxon>
        <taxon>ecological metagenomes</taxon>
    </lineage>
</organism>
<feature type="transmembrane region" description="Helical" evidence="1">
    <location>
        <begin position="56"/>
        <end position="75"/>
    </location>
</feature>
<name>A0A3B0TQT1_9ZZZZ</name>
<keyword evidence="1" id="KW-1133">Transmembrane helix</keyword>
<accession>A0A3B0TQT1</accession>
<gene>
    <name evidence="2" type="ORF">MNBD_BACTEROID01-651</name>
</gene>
<reference evidence="2" key="1">
    <citation type="submission" date="2018-06" db="EMBL/GenBank/DDBJ databases">
        <authorList>
            <person name="Zhirakovskaya E."/>
        </authorList>
    </citation>
    <scope>NUCLEOTIDE SEQUENCE</scope>
</reference>